<evidence type="ECO:0008006" key="4">
    <source>
        <dbReference type="Google" id="ProtNLM"/>
    </source>
</evidence>
<feature type="compositionally biased region" description="Basic and acidic residues" evidence="1">
    <location>
        <begin position="26"/>
        <end position="36"/>
    </location>
</feature>
<protein>
    <recommendedName>
        <fullName evidence="4">C3H1-type domain-containing protein</fullName>
    </recommendedName>
</protein>
<name>A0ABN9X4N4_9DINO</name>
<feature type="compositionally biased region" description="Low complexity" evidence="1">
    <location>
        <begin position="1"/>
        <end position="25"/>
    </location>
</feature>
<feature type="region of interest" description="Disordered" evidence="1">
    <location>
        <begin position="90"/>
        <end position="153"/>
    </location>
</feature>
<keyword evidence="3" id="KW-1185">Reference proteome</keyword>
<feature type="region of interest" description="Disordered" evidence="1">
    <location>
        <begin position="1"/>
        <end position="37"/>
    </location>
</feature>
<gene>
    <name evidence="2" type="ORF">PCOR1329_LOCUS72928</name>
</gene>
<dbReference type="Proteomes" id="UP001189429">
    <property type="component" value="Unassembled WGS sequence"/>
</dbReference>
<evidence type="ECO:0000313" key="3">
    <source>
        <dbReference type="Proteomes" id="UP001189429"/>
    </source>
</evidence>
<reference evidence="2" key="1">
    <citation type="submission" date="2023-10" db="EMBL/GenBank/DDBJ databases">
        <authorList>
            <person name="Chen Y."/>
            <person name="Shah S."/>
            <person name="Dougan E. K."/>
            <person name="Thang M."/>
            <person name="Chan C."/>
        </authorList>
    </citation>
    <scope>NUCLEOTIDE SEQUENCE [LARGE SCALE GENOMIC DNA]</scope>
</reference>
<proteinExistence type="predicted"/>
<evidence type="ECO:0000313" key="2">
    <source>
        <dbReference type="EMBL" id="CAK0893666.1"/>
    </source>
</evidence>
<dbReference type="EMBL" id="CAUYUJ010019783">
    <property type="protein sequence ID" value="CAK0893666.1"/>
    <property type="molecule type" value="Genomic_DNA"/>
</dbReference>
<organism evidence="2 3">
    <name type="scientific">Prorocentrum cordatum</name>
    <dbReference type="NCBI Taxonomy" id="2364126"/>
    <lineage>
        <taxon>Eukaryota</taxon>
        <taxon>Sar</taxon>
        <taxon>Alveolata</taxon>
        <taxon>Dinophyceae</taxon>
        <taxon>Prorocentrales</taxon>
        <taxon>Prorocentraceae</taxon>
        <taxon>Prorocentrum</taxon>
    </lineage>
</organism>
<feature type="non-terminal residue" evidence="2">
    <location>
        <position position="184"/>
    </location>
</feature>
<comment type="caution">
    <text evidence="2">The sequence shown here is derived from an EMBL/GenBank/DDBJ whole genome shotgun (WGS) entry which is preliminary data.</text>
</comment>
<sequence length="184" mass="19176">PPALARPLGPGCAPAAAPARPAPAREGAELLEKARDGGSLQPLVSAGTLGHPTSCGAPCKYVRRKAGCRDGASCQSCHVCQWHRAPQERLADRGEGDTSGQPRAPLVEQRGPGPEPLSSLTSLCSEEGWAPSELLAAEHPDERRPAGPSGDAWDNLTRLIRLQLFCAEDPPPRQGAHALPSPAA</sequence>
<evidence type="ECO:0000256" key="1">
    <source>
        <dbReference type="SAM" id="MobiDB-lite"/>
    </source>
</evidence>
<feature type="compositionally biased region" description="Basic and acidic residues" evidence="1">
    <location>
        <begin position="136"/>
        <end position="145"/>
    </location>
</feature>
<feature type="non-terminal residue" evidence="2">
    <location>
        <position position="1"/>
    </location>
</feature>
<accession>A0ABN9X4N4</accession>